<protein>
    <recommendedName>
        <fullName evidence="10">MFS general substrate transporter</fullName>
    </recommendedName>
</protein>
<keyword evidence="4 7" id="KW-1133">Transmembrane helix</keyword>
<sequence length="316" mass="34480">MAAPDPIAAPQPRREFLRKRRAGSSQSERESSSSPRAGQPAKIKPAKRRHASQTRQQPNSGNPVQVPQTAVEPRVEAVPDRIRSLSPPLGISETVLFSSKKKWWMLTVVALCELFANSYVAFYPNSTSRAGKNHSELEKAEWSLVFYLAASALGRICLAPVSDGLGRRLAVQLALITVNFGNIAVFFGGTTSLPLIGAITGFASALNAVGPGVVADLFSAYEQQEALLYAASLASSGPYLGLICGFLLRNVISTHQYFGIQVTIGCLLQLLHFVTVDETYPIIAADIDARKRRKRGEIVPGLFRGRPWYRQMDLIE</sequence>
<dbReference type="Proteomes" id="UP000799440">
    <property type="component" value="Unassembled WGS sequence"/>
</dbReference>
<keyword evidence="5 7" id="KW-0472">Membrane</keyword>
<evidence type="ECO:0000256" key="2">
    <source>
        <dbReference type="ARBA" id="ARBA00022448"/>
    </source>
</evidence>
<dbReference type="GO" id="GO:0022857">
    <property type="term" value="F:transmembrane transporter activity"/>
    <property type="evidence" value="ECO:0007669"/>
    <property type="project" value="TreeGrafter"/>
</dbReference>
<dbReference type="InterPro" id="IPR036259">
    <property type="entry name" value="MFS_trans_sf"/>
</dbReference>
<dbReference type="EMBL" id="MU006595">
    <property type="protein sequence ID" value="KAF2743648.1"/>
    <property type="molecule type" value="Genomic_DNA"/>
</dbReference>
<evidence type="ECO:0008006" key="10">
    <source>
        <dbReference type="Google" id="ProtNLM"/>
    </source>
</evidence>
<feature type="transmembrane region" description="Helical" evidence="7">
    <location>
        <begin position="103"/>
        <end position="122"/>
    </location>
</feature>
<evidence type="ECO:0000256" key="3">
    <source>
        <dbReference type="ARBA" id="ARBA00022692"/>
    </source>
</evidence>
<evidence type="ECO:0000256" key="6">
    <source>
        <dbReference type="SAM" id="MobiDB-lite"/>
    </source>
</evidence>
<evidence type="ECO:0000256" key="1">
    <source>
        <dbReference type="ARBA" id="ARBA00004141"/>
    </source>
</evidence>
<comment type="subcellular location">
    <subcellularLocation>
        <location evidence="1">Membrane</location>
        <topology evidence="1">Multi-pass membrane protein</topology>
    </subcellularLocation>
</comment>
<dbReference type="PANTHER" id="PTHR23502:SF132">
    <property type="entry name" value="POLYAMINE TRANSPORTER 2-RELATED"/>
    <property type="match status" value="1"/>
</dbReference>
<feature type="transmembrane region" description="Helical" evidence="7">
    <location>
        <begin position="226"/>
        <end position="248"/>
    </location>
</feature>
<keyword evidence="3 7" id="KW-0812">Transmembrane</keyword>
<name>A0A6A6UZF6_9PLEO</name>
<keyword evidence="9" id="KW-1185">Reference proteome</keyword>
<gene>
    <name evidence="8" type="ORF">M011DRAFT_215545</name>
</gene>
<dbReference type="SUPFAM" id="SSF103473">
    <property type="entry name" value="MFS general substrate transporter"/>
    <property type="match status" value="1"/>
</dbReference>
<feature type="transmembrane region" description="Helical" evidence="7">
    <location>
        <begin position="173"/>
        <end position="206"/>
    </location>
</feature>
<evidence type="ECO:0000256" key="7">
    <source>
        <dbReference type="SAM" id="Phobius"/>
    </source>
</evidence>
<reference evidence="8" key="1">
    <citation type="journal article" date="2020" name="Stud. Mycol.">
        <title>101 Dothideomycetes genomes: a test case for predicting lifestyles and emergence of pathogens.</title>
        <authorList>
            <person name="Haridas S."/>
            <person name="Albert R."/>
            <person name="Binder M."/>
            <person name="Bloem J."/>
            <person name="Labutti K."/>
            <person name="Salamov A."/>
            <person name="Andreopoulos B."/>
            <person name="Baker S."/>
            <person name="Barry K."/>
            <person name="Bills G."/>
            <person name="Bluhm B."/>
            <person name="Cannon C."/>
            <person name="Castanera R."/>
            <person name="Culley D."/>
            <person name="Daum C."/>
            <person name="Ezra D."/>
            <person name="Gonzalez J."/>
            <person name="Henrissat B."/>
            <person name="Kuo A."/>
            <person name="Liang C."/>
            <person name="Lipzen A."/>
            <person name="Lutzoni F."/>
            <person name="Magnuson J."/>
            <person name="Mondo S."/>
            <person name="Nolan M."/>
            <person name="Ohm R."/>
            <person name="Pangilinan J."/>
            <person name="Park H.-J."/>
            <person name="Ramirez L."/>
            <person name="Alfaro M."/>
            <person name="Sun H."/>
            <person name="Tritt A."/>
            <person name="Yoshinaga Y."/>
            <person name="Zwiers L.-H."/>
            <person name="Turgeon B."/>
            <person name="Goodwin S."/>
            <person name="Spatafora J."/>
            <person name="Crous P."/>
            <person name="Grigoriev I."/>
        </authorList>
    </citation>
    <scope>NUCLEOTIDE SEQUENCE</scope>
    <source>
        <strain evidence="8">CBS 119925</strain>
    </source>
</reference>
<accession>A0A6A6UZF6</accession>
<keyword evidence="2" id="KW-0813">Transport</keyword>
<proteinExistence type="predicted"/>
<feature type="region of interest" description="Disordered" evidence="6">
    <location>
        <begin position="1"/>
        <end position="75"/>
    </location>
</feature>
<evidence type="ECO:0000256" key="4">
    <source>
        <dbReference type="ARBA" id="ARBA00022989"/>
    </source>
</evidence>
<evidence type="ECO:0000256" key="5">
    <source>
        <dbReference type="ARBA" id="ARBA00023136"/>
    </source>
</evidence>
<evidence type="ECO:0000313" key="8">
    <source>
        <dbReference type="EMBL" id="KAF2743648.1"/>
    </source>
</evidence>
<dbReference type="Gene3D" id="1.20.1250.20">
    <property type="entry name" value="MFS general substrate transporter like domains"/>
    <property type="match status" value="1"/>
</dbReference>
<feature type="compositionally biased region" description="Polar residues" evidence="6">
    <location>
        <begin position="53"/>
        <end position="68"/>
    </location>
</feature>
<dbReference type="AlphaFoldDB" id="A0A6A6UZF6"/>
<dbReference type="PANTHER" id="PTHR23502">
    <property type="entry name" value="MAJOR FACILITATOR SUPERFAMILY"/>
    <property type="match status" value="1"/>
</dbReference>
<dbReference type="GO" id="GO:0005886">
    <property type="term" value="C:plasma membrane"/>
    <property type="evidence" value="ECO:0007669"/>
    <property type="project" value="TreeGrafter"/>
</dbReference>
<organism evidence="8 9">
    <name type="scientific">Sporormia fimetaria CBS 119925</name>
    <dbReference type="NCBI Taxonomy" id="1340428"/>
    <lineage>
        <taxon>Eukaryota</taxon>
        <taxon>Fungi</taxon>
        <taxon>Dikarya</taxon>
        <taxon>Ascomycota</taxon>
        <taxon>Pezizomycotina</taxon>
        <taxon>Dothideomycetes</taxon>
        <taxon>Pleosporomycetidae</taxon>
        <taxon>Pleosporales</taxon>
        <taxon>Sporormiaceae</taxon>
        <taxon>Sporormia</taxon>
    </lineage>
</organism>
<evidence type="ECO:0000313" key="9">
    <source>
        <dbReference type="Proteomes" id="UP000799440"/>
    </source>
</evidence>